<dbReference type="GO" id="GO:0003743">
    <property type="term" value="F:translation initiation factor activity"/>
    <property type="evidence" value="ECO:0007669"/>
    <property type="project" value="InterPro"/>
</dbReference>
<reference evidence="2" key="2">
    <citation type="submission" date="2018-05" db="EMBL/GenBank/DDBJ databases">
        <title>OpunRS2 (Oryza punctata Reference Sequence Version 2).</title>
        <authorList>
            <person name="Zhang J."/>
            <person name="Kudrna D."/>
            <person name="Lee S."/>
            <person name="Talag J."/>
            <person name="Welchert J."/>
            <person name="Wing R.A."/>
        </authorList>
    </citation>
    <scope>NUCLEOTIDE SEQUENCE [LARGE SCALE GENOMIC DNA]</scope>
</reference>
<keyword evidence="3" id="KW-1185">Reference proteome</keyword>
<dbReference type="PANTHER" id="PTHR32091">
    <property type="entry name" value="EUKARYOTIC TRANSLATION INITIATION FACTOR 4B"/>
    <property type="match status" value="1"/>
</dbReference>
<evidence type="ECO:0000313" key="3">
    <source>
        <dbReference type="Proteomes" id="UP000026962"/>
    </source>
</evidence>
<name>A0A0E0LLW6_ORYPU</name>
<proteinExistence type="predicted"/>
<dbReference type="Proteomes" id="UP000026962">
    <property type="component" value="Chromosome 7"/>
</dbReference>
<feature type="compositionally biased region" description="Basic and acidic residues" evidence="1">
    <location>
        <begin position="100"/>
        <end position="153"/>
    </location>
</feature>
<reference evidence="2" key="1">
    <citation type="submission" date="2015-04" db="UniProtKB">
        <authorList>
            <consortium name="EnsemblPlants"/>
        </authorList>
    </citation>
    <scope>IDENTIFICATION</scope>
</reference>
<organism evidence="2">
    <name type="scientific">Oryza punctata</name>
    <name type="common">Red rice</name>
    <dbReference type="NCBI Taxonomy" id="4537"/>
    <lineage>
        <taxon>Eukaryota</taxon>
        <taxon>Viridiplantae</taxon>
        <taxon>Streptophyta</taxon>
        <taxon>Embryophyta</taxon>
        <taxon>Tracheophyta</taxon>
        <taxon>Spermatophyta</taxon>
        <taxon>Magnoliopsida</taxon>
        <taxon>Liliopsida</taxon>
        <taxon>Poales</taxon>
        <taxon>Poaceae</taxon>
        <taxon>BOP clade</taxon>
        <taxon>Oryzoideae</taxon>
        <taxon>Oryzeae</taxon>
        <taxon>Oryzinae</taxon>
        <taxon>Oryza</taxon>
    </lineage>
</organism>
<accession>A0A0E0LLW6</accession>
<dbReference type="EnsemblPlants" id="OPUNC07G16600.3">
    <property type="protein sequence ID" value="OPUNC07G16600.3"/>
    <property type="gene ID" value="OPUNC07G16600"/>
</dbReference>
<feature type="region of interest" description="Disordered" evidence="1">
    <location>
        <begin position="79"/>
        <end position="228"/>
    </location>
</feature>
<dbReference type="GO" id="GO:0003729">
    <property type="term" value="F:mRNA binding"/>
    <property type="evidence" value="ECO:0007669"/>
    <property type="project" value="TreeGrafter"/>
</dbReference>
<dbReference type="AlphaFoldDB" id="A0A0E0LLW6"/>
<protein>
    <submittedName>
        <fullName evidence="2">Uncharacterized protein</fullName>
    </submittedName>
</protein>
<dbReference type="PANTHER" id="PTHR32091:SF4">
    <property type="entry name" value="OS07G0546100 PROTEIN"/>
    <property type="match status" value="1"/>
</dbReference>
<sequence length="228" mass="25673">MAQLKYHGLAEAHWFYLHPVTRDLSWGIICNLCCYLDVPHMFLVLRERGIDALASDLEKTSPVGRSKGEFAKCEQKVEAMSINPSGEKAESFPVGSRGPRNADKKDYRRETDRSDVYRPTRREDNRRVARDVEKPEQQRPEPETWRKPVEPPKPEVAAPRFGKGASALELAQAFSKSMSDTVPQSRLTSAPSPKVPQSPGARDQVGFSRLTDNRALHSSPSQRKINGY</sequence>
<evidence type="ECO:0000313" key="2">
    <source>
        <dbReference type="EnsemblPlants" id="OPUNC07G16600.3"/>
    </source>
</evidence>
<feature type="compositionally biased region" description="Polar residues" evidence="1">
    <location>
        <begin position="216"/>
        <end position="228"/>
    </location>
</feature>
<feature type="compositionally biased region" description="Polar residues" evidence="1">
    <location>
        <begin position="174"/>
        <end position="191"/>
    </location>
</feature>
<dbReference type="Gramene" id="OPUNC07G16600.3">
    <property type="protein sequence ID" value="OPUNC07G16600.3"/>
    <property type="gene ID" value="OPUNC07G16600"/>
</dbReference>
<evidence type="ECO:0000256" key="1">
    <source>
        <dbReference type="SAM" id="MobiDB-lite"/>
    </source>
</evidence>
<dbReference type="InterPro" id="IPR010433">
    <property type="entry name" value="EIF-4B_pln"/>
</dbReference>